<dbReference type="PANTHER" id="PTHR43939">
    <property type="entry name" value="COILED-COIL DOMAIN-CONTAINING PROTEIN 158"/>
    <property type="match status" value="1"/>
</dbReference>
<keyword evidence="5" id="KW-1185">Reference proteome</keyword>
<dbReference type="Proteomes" id="UP001642487">
    <property type="component" value="Chromosome 3"/>
</dbReference>
<evidence type="ECO:0000313" key="5">
    <source>
        <dbReference type="Proteomes" id="UP001642487"/>
    </source>
</evidence>
<feature type="coiled-coil region" evidence="1">
    <location>
        <begin position="2337"/>
        <end position="2532"/>
    </location>
</feature>
<feature type="compositionally biased region" description="Low complexity" evidence="2">
    <location>
        <begin position="29"/>
        <end position="40"/>
    </location>
</feature>
<feature type="coiled-coil region" evidence="1">
    <location>
        <begin position="450"/>
        <end position="491"/>
    </location>
</feature>
<evidence type="ECO:0000313" key="4">
    <source>
        <dbReference type="EMBL" id="CAK9316471.1"/>
    </source>
</evidence>
<dbReference type="InterPro" id="IPR001875">
    <property type="entry name" value="DED_dom"/>
</dbReference>
<feature type="region of interest" description="Disordered" evidence="2">
    <location>
        <begin position="75"/>
        <end position="96"/>
    </location>
</feature>
<accession>A0ABP0Y7R1</accession>
<reference evidence="4 5" key="1">
    <citation type="submission" date="2024-03" db="EMBL/GenBank/DDBJ databases">
        <authorList>
            <person name="Gkanogiannis A."/>
            <person name="Becerra Lopez-Lavalle L."/>
        </authorList>
    </citation>
    <scope>NUCLEOTIDE SEQUENCE [LARGE SCALE GENOMIC DNA]</scope>
</reference>
<feature type="coiled-coil region" evidence="1">
    <location>
        <begin position="2013"/>
        <end position="2047"/>
    </location>
</feature>
<evidence type="ECO:0000259" key="3">
    <source>
        <dbReference type="PROSITE" id="PS50168"/>
    </source>
</evidence>
<feature type="coiled-coil region" evidence="1">
    <location>
        <begin position="1561"/>
        <end position="1588"/>
    </location>
</feature>
<protein>
    <recommendedName>
        <fullName evidence="3">DED domain-containing protein</fullName>
    </recommendedName>
</protein>
<evidence type="ECO:0000256" key="1">
    <source>
        <dbReference type="SAM" id="Coils"/>
    </source>
</evidence>
<gene>
    <name evidence="4" type="ORF">CITCOLO1_LOCUS8332</name>
</gene>
<feature type="region of interest" description="Disordered" evidence="2">
    <location>
        <begin position="1"/>
        <end position="61"/>
    </location>
</feature>
<organism evidence="4 5">
    <name type="scientific">Citrullus colocynthis</name>
    <name type="common">colocynth</name>
    <dbReference type="NCBI Taxonomy" id="252529"/>
    <lineage>
        <taxon>Eukaryota</taxon>
        <taxon>Viridiplantae</taxon>
        <taxon>Streptophyta</taxon>
        <taxon>Embryophyta</taxon>
        <taxon>Tracheophyta</taxon>
        <taxon>Spermatophyta</taxon>
        <taxon>Magnoliopsida</taxon>
        <taxon>eudicotyledons</taxon>
        <taxon>Gunneridae</taxon>
        <taxon>Pentapetalae</taxon>
        <taxon>rosids</taxon>
        <taxon>fabids</taxon>
        <taxon>Cucurbitales</taxon>
        <taxon>Cucurbitaceae</taxon>
        <taxon>Benincaseae</taxon>
        <taxon>Citrullus</taxon>
    </lineage>
</organism>
<feature type="domain" description="DED" evidence="3">
    <location>
        <begin position="1009"/>
        <end position="1099"/>
    </location>
</feature>
<dbReference type="PANTHER" id="PTHR43939:SF50">
    <property type="entry name" value="NUCLEOPORIN"/>
    <property type="match status" value="1"/>
</dbReference>
<feature type="compositionally biased region" description="Basic and acidic residues" evidence="2">
    <location>
        <begin position="295"/>
        <end position="309"/>
    </location>
</feature>
<feature type="coiled-coil region" evidence="1">
    <location>
        <begin position="1269"/>
        <end position="1352"/>
    </location>
</feature>
<evidence type="ECO:0000256" key="2">
    <source>
        <dbReference type="SAM" id="MobiDB-lite"/>
    </source>
</evidence>
<dbReference type="EMBL" id="OZ021737">
    <property type="protein sequence ID" value="CAK9316471.1"/>
    <property type="molecule type" value="Genomic_DNA"/>
</dbReference>
<feature type="compositionally biased region" description="Basic residues" evidence="2">
    <location>
        <begin position="14"/>
        <end position="26"/>
    </location>
</feature>
<proteinExistence type="predicted"/>
<feature type="region of interest" description="Disordered" evidence="2">
    <location>
        <begin position="272"/>
        <end position="310"/>
    </location>
</feature>
<dbReference type="PROSITE" id="PS50168">
    <property type="entry name" value="DED"/>
    <property type="match status" value="1"/>
</dbReference>
<sequence>MDKNKSRSDLLAAGRKKLQQFRKKKDYKGSGSQGNSSKSTSKLEQHDADADNVTAAAKSTSGSYLTDGVLASSVDCDPDTVDSSTSPSIEHSLAPEIDHSTVSVNQETDLAETPAINQAEVLMHEVGYREDRDHPIQNAEAAGFISFGPSLPADAAENNNHTCNLSSTESSSQISSASVEQQGRIVEVWGGCREEELLPSPSTSLLQAREDVGMEDVQSGQVREIELAGDKQLETRGMSGSAAETTSKDTCCDEEEGIAADVASVCGAVTESNSYSVSSPGEKLGMKNSSSSSRDNGKEETQVHGEDTIHSSGCEVQYMPEDNFANQSKGQERASQTSVKISEAGDADTISHNAHMTATLDAQMGTFSSFGQDSKFFDLLEKMKEELIVTSFSKDIFNMQISEQNELQIELDNHRYKSTNDMTLLNTSPSEVVERNQSLVDELSHCRSELEDVTIAKEELRGQLLTAEAEIEKLSSRASEAENSLEKFHGDMFRLAQELDDCKHLVTVLEGENERLNGIITFENENKRILAEEKELYNEKNEKISSELNCLKNLKLALEVENSKLMGSLSSVAEEKAKVEEEKEQLFQVNGTLSVELANCKNFVAAQQEEIMNLTKNLALVREDRTKVEEDKNRLFHENGKMASELLVLDERLSTEHEERVKLEVDLKIALVQLDQLTEEIIFLSSSLDIHKFKIEELCGEIMSLQTRSTEDEVEAENADSDQYLGNKSHGNDSAQITFKKCLPETSSVLAGGKPFMVTEQEIFDDSLGFITLGQHLEEADLMLQKLEKEITGLQSYSASSRSGSKTSAPAVSKLIQAFESKVNVEEHEVEAEIQLPSDPYKLSIGLVDNLRILLRQVVVDSENASVLLKGERDHRKVATSTLNEFKDQFEALENHSNDLVIANIEHGVLFECLRHHVVDAGDKIYKLEILNESLKQQGMHHKYSNSELAERLYGYELKLTKLECQLCDLHQSSNEMVTLICNELDNLQEGAIERAMALEKDWHSFLLELAETIAKLDESLGESDTSSIKFCTSDQLPSCIAASVIDAVKMIDDLRERLQATASNGEAFRMLYEELNEKYDNLFRRTEFSVDMLHKIYGELQKLYIASCGSVGGSDMNVQIKMLGDPLDYSNFEALMKPLEDCITGRLQLESVNDKLRSDLEHRTVEFVEFRKRCLDSTGIEKLIKDVHSVLSLEDTERDRDELPACHLESMISLLLQKYRESELQLGLSREESKSIMMRLTELQESVHDLSTLILDHECEIVLLKESLSQAQEALMASQSELKDKVNELEQAEQRVSAIKEKLSIAVAKGKSLIVQRDNLKQSLAQTSSELERCLQELQMKDTRLQETETKLKTYSEAGERVEALESELSYIRNSATALRESFLLKDSVLQRIEEILDELDLSENFHSRDIIEKIDWLAKTSTGENLLHTDWDQRSSAAGGSGSDANFVITDPWKDEVQPDANVGDDLRRKYEELQTKFYGLAEQNEMLEQSLMERNNIVQRWEELLEKIDIPSHLRSMEPEDKIEWLHRSLSEACHDRDSLHQRVNYLENYCGSLTADLDDSQKKISDVEAELRSVLLDREKLSEQNEMLKQSLMERNGMVRRWEELLGKIDIPSHLRSMEPQDKIEWLQRSLSEACHDRDSLHQRVNNLENYCGSLTADLDESQKEISDIEAELQLVLLEREKLSEKLEMTYHHNDHLSFGTFEKEIENIVLQNELSKMQENSMSTEHKIVKLEALISDALQDEDMNDLVSGSSSIEFLELMVMKLVQNYAASSLGNAVPGSTMNGPGTEEMLARSIDAHVAWQNDINVLKKDLEDAMHQLMVVTKERDQYMEMHESLIVKVESLDKKKDELQELLHLEEQKSMSVREKLNVAVRKGKSLVQQRDSLKQAIEEMTTELKQLRSEMKSQENTLVSNEQKFRDFSVYAGQVEALELENVSLKNCLTETERNLQEKEYKLSLIINTLVQIGVNVDVNETDPIEKLKQVGKLCSDLREAMVSSEQDCVKSRRAAELLLAELNEVQERNDAFQEELAKACDEIAGLTKERDLAETSKLEALSELEKLSTLHSKERRNQISQFIGLKSGLDQLKEALREINSLLVDALSRDLDAFYNLEVTIGSCTKANDPAEVNPSPSTVSGAFKKDKGSFFALDSWLNTNANAPVDENVATGIHSQILHHLEESMKEIGALKEMIDGHSVSFHKQSDSLCKVLGELYQEVNSQKKLVQALELDVQQSQSVAKDKEKEVDILCRNFAVLFEACLSTIKEIGQRKRELMGNDLTSENLGVDIISTTPDQLSRTGKTHLLSEEYVRSIADRLLLAVREFIGLKAEMFDASVKEMKVTMANLQKELQEKDIQKERIYMELVGQIKEAEGAATRYSLDLQASKDEVRQLEKLMEQMESERKVLEQRLREMQDGLSIADELRERLRSLTGSLTAKDQEIEALMHALDEEEVQMEGLTNKIEELEKVLKQKNQEVESIETSRGKLTKKLSITVTKFDELHHLSESLLTEVEKLQAQLQDRDAEISFLRQEVTRCTNDALVATQTSNRSTEDINEVITWFNTMEARVGLSHRGQDDQENEVHECKELLKKKITSILKEIEDLQAVSQRKDELLLAEKNKVEELKHKELQLNLLEDAGDDNRMSSSAPEIFESEPLINTWAASSTSATPQVRSLRKGNTDQVAIAIDMDPASSSNRLEDEDDDKVHGFKSLASSRLVPNFSRRATDMIDGLWVSCDRALMRQPALSSQVGPYLF</sequence>
<keyword evidence="1" id="KW-0175">Coiled coil</keyword>
<feature type="coiled-coil region" evidence="1">
    <location>
        <begin position="527"/>
        <end position="631"/>
    </location>
</feature>
<name>A0ABP0Y7R1_9ROSI</name>
<feature type="coiled-coil region" evidence="1">
    <location>
        <begin position="1649"/>
        <end position="1690"/>
    </location>
</feature>
<feature type="coiled-coil region" evidence="1">
    <location>
        <begin position="1810"/>
        <end position="1952"/>
    </location>
</feature>